<evidence type="ECO:0000313" key="2">
    <source>
        <dbReference type="EMBL" id="PWE21717.1"/>
    </source>
</evidence>
<sequence length="243" mass="28722">MYLKEFREQTGLSQKEFAEKLELTQVTIARYETDKMNPTSTVIQKYIDVFAANPSYLFLGLEPKFLTFEDNNLTQENHEVLKDLNLLLSQDELNIELNSILINKVLDKFIHNKEESSTVEKLLKALKLEGHIPVRPFLFLYYIFRYIAENKNELENIESYKKYIVDLVSRYKVFTIKNNPAFTNKIKQEFEANIELNFSEKECKLLITHPEETIKKLESKMTPMIVLAHRKIDIKTLFPQFEK</sequence>
<dbReference type="SMART" id="SM00530">
    <property type="entry name" value="HTH_XRE"/>
    <property type="match status" value="1"/>
</dbReference>
<name>A0A2U2C115_9BACT</name>
<dbReference type="InterPro" id="IPR010982">
    <property type="entry name" value="Lambda_DNA-bd_dom_sf"/>
</dbReference>
<dbReference type="Gene3D" id="1.10.260.40">
    <property type="entry name" value="lambda repressor-like DNA-binding domains"/>
    <property type="match status" value="1"/>
</dbReference>
<comment type="caution">
    <text evidence="2">The sequence shown here is derived from an EMBL/GenBank/DDBJ whole genome shotgun (WGS) entry which is preliminary data.</text>
</comment>
<dbReference type="InterPro" id="IPR001387">
    <property type="entry name" value="Cro/C1-type_HTH"/>
</dbReference>
<dbReference type="Pfam" id="PF01381">
    <property type="entry name" value="HTH_3"/>
    <property type="match status" value="1"/>
</dbReference>
<dbReference type="PROSITE" id="PS50943">
    <property type="entry name" value="HTH_CROC1"/>
    <property type="match status" value="1"/>
</dbReference>
<dbReference type="Proteomes" id="UP000245014">
    <property type="component" value="Unassembled WGS sequence"/>
</dbReference>
<dbReference type="SUPFAM" id="SSF47413">
    <property type="entry name" value="lambda repressor-like DNA-binding domains"/>
    <property type="match status" value="1"/>
</dbReference>
<evidence type="ECO:0000259" key="1">
    <source>
        <dbReference type="PROSITE" id="PS50943"/>
    </source>
</evidence>
<accession>A0A2U2C115</accession>
<gene>
    <name evidence="2" type="ORF">DF188_05755</name>
</gene>
<proteinExistence type="predicted"/>
<dbReference type="CDD" id="cd00093">
    <property type="entry name" value="HTH_XRE"/>
    <property type="match status" value="1"/>
</dbReference>
<dbReference type="EMBL" id="QEYI01000003">
    <property type="protein sequence ID" value="PWE21717.1"/>
    <property type="molecule type" value="Genomic_DNA"/>
</dbReference>
<evidence type="ECO:0000313" key="3">
    <source>
        <dbReference type="Proteomes" id="UP000245014"/>
    </source>
</evidence>
<feature type="domain" description="HTH cro/C1-type" evidence="1">
    <location>
        <begin position="3"/>
        <end position="57"/>
    </location>
</feature>
<dbReference type="GO" id="GO:0003677">
    <property type="term" value="F:DNA binding"/>
    <property type="evidence" value="ECO:0007669"/>
    <property type="project" value="InterPro"/>
</dbReference>
<dbReference type="RefSeq" id="WP_109158417.1">
    <property type="nucleotide sequence ID" value="NZ_QEYG01000067.1"/>
</dbReference>
<organism evidence="2 3">
    <name type="scientific">Aliarcobacter skirrowii</name>
    <dbReference type="NCBI Taxonomy" id="28200"/>
    <lineage>
        <taxon>Bacteria</taxon>
        <taxon>Pseudomonadati</taxon>
        <taxon>Campylobacterota</taxon>
        <taxon>Epsilonproteobacteria</taxon>
        <taxon>Campylobacterales</taxon>
        <taxon>Arcobacteraceae</taxon>
        <taxon>Aliarcobacter</taxon>
    </lineage>
</organism>
<protein>
    <recommendedName>
        <fullName evidence="1">HTH cro/C1-type domain-containing protein</fullName>
    </recommendedName>
</protein>
<reference evidence="2 3" key="1">
    <citation type="submission" date="2018-05" db="EMBL/GenBank/DDBJ databases">
        <title>Antimicrobial susceptibility testing and genomic analysis of Arcobacter skirrowii strains and one Arcobacter butzleri isolated from German poultry farms.</title>
        <authorList>
            <person name="Haenel I."/>
            <person name="Hotzel H."/>
            <person name="Tomaso H."/>
            <person name="Busch A."/>
        </authorList>
    </citation>
    <scope>NUCLEOTIDE SEQUENCE [LARGE SCALE GENOMIC DNA]</scope>
    <source>
        <strain evidence="3">v</strain>
    </source>
</reference>
<dbReference type="AlphaFoldDB" id="A0A2U2C115"/>